<keyword evidence="1" id="KW-0677">Repeat</keyword>
<evidence type="ECO:0000313" key="6">
    <source>
        <dbReference type="Proteomes" id="UP001060039"/>
    </source>
</evidence>
<keyword evidence="2" id="KW-0547">Nucleotide-binding</keyword>
<dbReference type="Pfam" id="PF00005">
    <property type="entry name" value="ABC_tran"/>
    <property type="match status" value="2"/>
</dbReference>
<dbReference type="InterPro" id="IPR050611">
    <property type="entry name" value="ABCF"/>
</dbReference>
<dbReference type="EMBL" id="CP101497">
    <property type="protein sequence ID" value="UTT61468.1"/>
    <property type="molecule type" value="Genomic_DNA"/>
</dbReference>
<dbReference type="PROSITE" id="PS00211">
    <property type="entry name" value="ABC_TRANSPORTER_1"/>
    <property type="match status" value="2"/>
</dbReference>
<dbReference type="InterPro" id="IPR027417">
    <property type="entry name" value="P-loop_NTPase"/>
</dbReference>
<reference evidence="5" key="1">
    <citation type="submission" date="2022-07" db="EMBL/GenBank/DDBJ databases">
        <title>Taxonomic analysis of Microcella humidisoli nov. sp., isolated from riverside soil.</title>
        <authorList>
            <person name="Molina K.M."/>
            <person name="Kim S.B."/>
        </authorList>
    </citation>
    <scope>NUCLEOTIDE SEQUENCE</scope>
    <source>
        <strain evidence="5">MMS21-STM10</strain>
    </source>
</reference>
<proteinExistence type="predicted"/>
<organism evidence="5 6">
    <name type="scientific">Microcella humidisoli</name>
    <dbReference type="NCBI Taxonomy" id="2963406"/>
    <lineage>
        <taxon>Bacteria</taxon>
        <taxon>Bacillati</taxon>
        <taxon>Actinomycetota</taxon>
        <taxon>Actinomycetes</taxon>
        <taxon>Micrococcales</taxon>
        <taxon>Microbacteriaceae</taxon>
        <taxon>Microcella</taxon>
    </lineage>
</organism>
<name>A0ABY5FT82_9MICO</name>
<evidence type="ECO:0000256" key="3">
    <source>
        <dbReference type="ARBA" id="ARBA00022840"/>
    </source>
</evidence>
<dbReference type="RefSeq" id="WP_255158386.1">
    <property type="nucleotide sequence ID" value="NZ_CP101497.1"/>
</dbReference>
<keyword evidence="3 5" id="KW-0067">ATP-binding</keyword>
<evidence type="ECO:0000256" key="2">
    <source>
        <dbReference type="ARBA" id="ARBA00022741"/>
    </source>
</evidence>
<dbReference type="InterPro" id="IPR003593">
    <property type="entry name" value="AAA+_ATPase"/>
</dbReference>
<dbReference type="Gene3D" id="3.40.50.300">
    <property type="entry name" value="P-loop containing nucleotide triphosphate hydrolases"/>
    <property type="match status" value="2"/>
</dbReference>
<evidence type="ECO:0000313" key="5">
    <source>
        <dbReference type="EMBL" id="UTT61468.1"/>
    </source>
</evidence>
<feature type="domain" description="ABC transporter" evidence="4">
    <location>
        <begin position="18"/>
        <end position="266"/>
    </location>
</feature>
<protein>
    <submittedName>
        <fullName evidence="5">ATP-binding cassette domain-containing protein</fullName>
    </submittedName>
</protein>
<dbReference type="PROSITE" id="PS50893">
    <property type="entry name" value="ABC_TRANSPORTER_2"/>
    <property type="match status" value="2"/>
</dbReference>
<dbReference type="SUPFAM" id="SSF52540">
    <property type="entry name" value="P-loop containing nucleoside triphosphate hydrolases"/>
    <property type="match status" value="2"/>
</dbReference>
<gene>
    <name evidence="5" type="ORF">NNL39_07170</name>
</gene>
<sequence>MSPTLSTALISSGDRAPLIARGVTRILGGRAVLRDVDLIVPAGARVGLIGENGAGKSTLLRLLAGVDEPDAGEIVRPARLGWLPQEVPFDSGMPVSSILDTADAPLLALERTIEATAALLGTDPGVDAAYSAALDEAERVELWSRHARRDALLDAFGVAGIPFATPLGEISGGQRSRLALAALLLSCPEALVLDEPSNHLDDRAVDALREQLLGWRGPVLLASHDRALLDEVATELVDLDPSRRAATGENGGGQAVRYGGGFSDYLAERERERQRWQRQHGLEQRELSRLRGEVAVGARAIDTGGRPPRDNDKFIRHFKGARVEAEVARRVRDAERRLAELEAAQVAPPPEPLRFAGLPPGTAALEGDDPLVALESAAVDRRLAPVTLALRAGDRMLVTGPNGSGKSTLLAVLAASIPLDAGRRTAKPRLRVGVLAQDTRLAEPHRTPRELYERALGAGRAAAVPLASLGLLGPRDLDRPVGVLSVGQQRRVELALVLGRPPHLLLLDEPTNHLSLRLATELEDALGTHPGAVVVASHDRWLRRRWSGTVLALGG</sequence>
<dbReference type="InterPro" id="IPR017871">
    <property type="entry name" value="ABC_transporter-like_CS"/>
</dbReference>
<dbReference type="PANTHER" id="PTHR19211">
    <property type="entry name" value="ATP-BINDING TRANSPORT PROTEIN-RELATED"/>
    <property type="match status" value="1"/>
</dbReference>
<feature type="domain" description="ABC transporter" evidence="4">
    <location>
        <begin position="365"/>
        <end position="555"/>
    </location>
</feature>
<evidence type="ECO:0000259" key="4">
    <source>
        <dbReference type="PROSITE" id="PS50893"/>
    </source>
</evidence>
<keyword evidence="6" id="KW-1185">Reference proteome</keyword>
<accession>A0ABY5FT82</accession>
<dbReference type="PANTHER" id="PTHR19211:SF14">
    <property type="entry name" value="ATP-BINDING CASSETTE SUB-FAMILY F MEMBER 1"/>
    <property type="match status" value="1"/>
</dbReference>
<dbReference type="InterPro" id="IPR003439">
    <property type="entry name" value="ABC_transporter-like_ATP-bd"/>
</dbReference>
<dbReference type="Proteomes" id="UP001060039">
    <property type="component" value="Chromosome"/>
</dbReference>
<dbReference type="SMART" id="SM00382">
    <property type="entry name" value="AAA"/>
    <property type="match status" value="2"/>
</dbReference>
<evidence type="ECO:0000256" key="1">
    <source>
        <dbReference type="ARBA" id="ARBA00022737"/>
    </source>
</evidence>
<dbReference type="GO" id="GO:0005524">
    <property type="term" value="F:ATP binding"/>
    <property type="evidence" value="ECO:0007669"/>
    <property type="project" value="UniProtKB-KW"/>
</dbReference>